<evidence type="ECO:0000313" key="1">
    <source>
        <dbReference type="EMBL" id="MFC0080663.1"/>
    </source>
</evidence>
<comment type="caution">
    <text evidence="1">The sequence shown here is derived from an EMBL/GenBank/DDBJ whole genome shotgun (WGS) entry which is preliminary data.</text>
</comment>
<name>A0ABV6BYZ9_9ACTN</name>
<dbReference type="Proteomes" id="UP001589788">
    <property type="component" value="Unassembled WGS sequence"/>
</dbReference>
<proteinExistence type="predicted"/>
<organism evidence="1 2">
    <name type="scientific">Aciditerrimonas ferrireducens</name>
    <dbReference type="NCBI Taxonomy" id="667306"/>
    <lineage>
        <taxon>Bacteria</taxon>
        <taxon>Bacillati</taxon>
        <taxon>Actinomycetota</taxon>
        <taxon>Acidimicrobiia</taxon>
        <taxon>Acidimicrobiales</taxon>
        <taxon>Acidimicrobiaceae</taxon>
        <taxon>Aciditerrimonas</taxon>
    </lineage>
</organism>
<protein>
    <recommendedName>
        <fullName evidence="3">Bacterial Pleckstrin homology domain-containing protein</fullName>
    </recommendedName>
</protein>
<dbReference type="RefSeq" id="WP_248106479.1">
    <property type="nucleotide sequence ID" value="NZ_JAKHEX010000005.1"/>
</dbReference>
<dbReference type="EMBL" id="JBHLYQ010000002">
    <property type="protein sequence ID" value="MFC0080663.1"/>
    <property type="molecule type" value="Genomic_DNA"/>
</dbReference>
<gene>
    <name evidence="1" type="ORF">ACFFRE_00635</name>
</gene>
<sequence length="130" mass="14416">MAPREQPVRLEVTADELVVELRGWRRLLALQRGVRVPLASITAVAHDPYPRSRVPVGLRRTRARQTPGLFRYGSYHGVQGWSFWAVGSGKGALVVECDHGRYRYLVVEVPDPTATLAAIEAARARATRAS</sequence>
<evidence type="ECO:0008006" key="3">
    <source>
        <dbReference type="Google" id="ProtNLM"/>
    </source>
</evidence>
<evidence type="ECO:0000313" key="2">
    <source>
        <dbReference type="Proteomes" id="UP001589788"/>
    </source>
</evidence>
<keyword evidence="2" id="KW-1185">Reference proteome</keyword>
<reference evidence="1 2" key="1">
    <citation type="submission" date="2024-09" db="EMBL/GenBank/DDBJ databases">
        <authorList>
            <person name="Sun Q."/>
            <person name="Mori K."/>
        </authorList>
    </citation>
    <scope>NUCLEOTIDE SEQUENCE [LARGE SCALE GENOMIC DNA]</scope>
    <source>
        <strain evidence="1 2">JCM 15389</strain>
    </source>
</reference>
<accession>A0ABV6BYZ9</accession>